<keyword evidence="9" id="KW-0539">Nucleus</keyword>
<keyword evidence="7" id="KW-0833">Ubl conjugation pathway</keyword>
<evidence type="ECO:0000256" key="6">
    <source>
        <dbReference type="ARBA" id="ARBA00022776"/>
    </source>
</evidence>
<accession>R7V3Z1</accession>
<comment type="similarity">
    <text evidence="3">Belongs to the CDC26 family.</text>
</comment>
<dbReference type="EnsemblMetazoa" id="CapteT59569">
    <property type="protein sequence ID" value="CapteP59569"/>
    <property type="gene ID" value="CapteG59569"/>
</dbReference>
<evidence type="ECO:0000313" key="13">
    <source>
        <dbReference type="EMBL" id="ELU13264.1"/>
    </source>
</evidence>
<evidence type="ECO:0000256" key="7">
    <source>
        <dbReference type="ARBA" id="ARBA00022786"/>
    </source>
</evidence>
<dbReference type="Pfam" id="PF10471">
    <property type="entry name" value="ANAPC_CDC26"/>
    <property type="match status" value="1"/>
</dbReference>
<evidence type="ECO:0000256" key="3">
    <source>
        <dbReference type="ARBA" id="ARBA00007939"/>
    </source>
</evidence>
<evidence type="ECO:0000256" key="8">
    <source>
        <dbReference type="ARBA" id="ARBA00023054"/>
    </source>
</evidence>
<dbReference type="HOGENOM" id="CLU_190086_0_0_1"/>
<evidence type="ECO:0000256" key="10">
    <source>
        <dbReference type="ARBA" id="ARBA00023306"/>
    </source>
</evidence>
<organism evidence="13">
    <name type="scientific">Capitella teleta</name>
    <name type="common">Polychaete worm</name>
    <dbReference type="NCBI Taxonomy" id="283909"/>
    <lineage>
        <taxon>Eukaryota</taxon>
        <taxon>Metazoa</taxon>
        <taxon>Spiralia</taxon>
        <taxon>Lophotrochozoa</taxon>
        <taxon>Annelida</taxon>
        <taxon>Polychaeta</taxon>
        <taxon>Sedentaria</taxon>
        <taxon>Scolecida</taxon>
        <taxon>Capitellidae</taxon>
        <taxon>Capitella</taxon>
    </lineage>
</organism>
<sequence>MFRRKPTRIECKIEDLDEWQSIKRDKEAEKKDGALASNDGLCLEMTDSETPSGSGPQNRREDMHRRIGYDPTPTP</sequence>
<dbReference type="PANTHER" id="PTHR28579">
    <property type="entry name" value="ANAPHASE-PROMOTING COMPLEX SUBUNIT CDC26"/>
    <property type="match status" value="1"/>
</dbReference>
<keyword evidence="10" id="KW-0131">Cell cycle</keyword>
<feature type="compositionally biased region" description="Polar residues" evidence="12">
    <location>
        <begin position="48"/>
        <end position="57"/>
    </location>
</feature>
<evidence type="ECO:0000256" key="11">
    <source>
        <dbReference type="ARBA" id="ARBA00032907"/>
    </source>
</evidence>
<protein>
    <recommendedName>
        <fullName evidence="4">Anaphase-promoting complex subunit CDC26</fullName>
    </recommendedName>
    <alternativeName>
        <fullName evidence="11">Cell division cycle protein 26 homolog</fullName>
    </alternativeName>
</protein>
<dbReference type="GO" id="GO:0051301">
    <property type="term" value="P:cell division"/>
    <property type="evidence" value="ECO:0007669"/>
    <property type="project" value="UniProtKB-KW"/>
</dbReference>
<dbReference type="Proteomes" id="UP000014760">
    <property type="component" value="Unassembled WGS sequence"/>
</dbReference>
<dbReference type="GO" id="GO:0070979">
    <property type="term" value="P:protein K11-linked ubiquitination"/>
    <property type="evidence" value="ECO:0007669"/>
    <property type="project" value="TreeGrafter"/>
</dbReference>
<reference evidence="14" key="3">
    <citation type="submission" date="2015-06" db="UniProtKB">
        <authorList>
            <consortium name="EnsemblMetazoa"/>
        </authorList>
    </citation>
    <scope>IDENTIFICATION</scope>
</reference>
<proteinExistence type="inferred from homology"/>
<dbReference type="InterPro" id="IPR018860">
    <property type="entry name" value="APC_suCDC26"/>
</dbReference>
<keyword evidence="15" id="KW-1185">Reference proteome</keyword>
<name>R7V3Z1_CAPTE</name>
<evidence type="ECO:0000256" key="4">
    <source>
        <dbReference type="ARBA" id="ARBA00018549"/>
    </source>
</evidence>
<dbReference type="GO" id="GO:0007346">
    <property type="term" value="P:regulation of mitotic cell cycle"/>
    <property type="evidence" value="ECO:0007669"/>
    <property type="project" value="TreeGrafter"/>
</dbReference>
<feature type="region of interest" description="Disordered" evidence="12">
    <location>
        <begin position="26"/>
        <end position="75"/>
    </location>
</feature>
<keyword evidence="5" id="KW-0132">Cell division</keyword>
<dbReference type="PANTHER" id="PTHR28579:SF1">
    <property type="entry name" value="ANAPHASE-PROMOTING COMPLEX SUBUNIT CDC26"/>
    <property type="match status" value="1"/>
</dbReference>
<keyword evidence="8" id="KW-0175">Coiled coil</keyword>
<feature type="non-terminal residue" evidence="13">
    <location>
        <position position="75"/>
    </location>
</feature>
<comment type="subcellular location">
    <subcellularLocation>
        <location evidence="1">Nucleus</location>
    </subcellularLocation>
</comment>
<evidence type="ECO:0000256" key="12">
    <source>
        <dbReference type="SAM" id="MobiDB-lite"/>
    </source>
</evidence>
<dbReference type="AlphaFoldDB" id="R7V3Z1"/>
<comment type="pathway">
    <text evidence="2">Protein modification; protein ubiquitination.</text>
</comment>
<evidence type="ECO:0000256" key="2">
    <source>
        <dbReference type="ARBA" id="ARBA00004906"/>
    </source>
</evidence>
<gene>
    <name evidence="13" type="ORF">CAPTEDRAFT_59569</name>
</gene>
<dbReference type="EMBL" id="AMQN01005173">
    <property type="status" value="NOT_ANNOTATED_CDS"/>
    <property type="molecule type" value="Genomic_DNA"/>
</dbReference>
<feature type="compositionally biased region" description="Basic and acidic residues" evidence="12">
    <location>
        <begin position="58"/>
        <end position="68"/>
    </location>
</feature>
<keyword evidence="6" id="KW-0498">Mitosis</keyword>
<dbReference type="GO" id="GO:0005680">
    <property type="term" value="C:anaphase-promoting complex"/>
    <property type="evidence" value="ECO:0007669"/>
    <property type="project" value="InterPro"/>
</dbReference>
<dbReference type="OMA" id="GQMINER"/>
<reference evidence="13 15" key="2">
    <citation type="journal article" date="2013" name="Nature">
        <title>Insights into bilaterian evolution from three spiralian genomes.</title>
        <authorList>
            <person name="Simakov O."/>
            <person name="Marletaz F."/>
            <person name="Cho S.J."/>
            <person name="Edsinger-Gonzales E."/>
            <person name="Havlak P."/>
            <person name="Hellsten U."/>
            <person name="Kuo D.H."/>
            <person name="Larsson T."/>
            <person name="Lv J."/>
            <person name="Arendt D."/>
            <person name="Savage R."/>
            <person name="Osoegawa K."/>
            <person name="de Jong P."/>
            <person name="Grimwood J."/>
            <person name="Chapman J.A."/>
            <person name="Shapiro H."/>
            <person name="Aerts A."/>
            <person name="Otillar R.P."/>
            <person name="Terry A.Y."/>
            <person name="Boore J.L."/>
            <person name="Grigoriev I.V."/>
            <person name="Lindberg D.R."/>
            <person name="Seaver E.C."/>
            <person name="Weisblat D.A."/>
            <person name="Putnam N.H."/>
            <person name="Rokhsar D.S."/>
        </authorList>
    </citation>
    <scope>NUCLEOTIDE SEQUENCE</scope>
    <source>
        <strain evidence="13 15">I ESC-2004</strain>
    </source>
</reference>
<dbReference type="GO" id="GO:0031145">
    <property type="term" value="P:anaphase-promoting complex-dependent catabolic process"/>
    <property type="evidence" value="ECO:0007669"/>
    <property type="project" value="InterPro"/>
</dbReference>
<evidence type="ECO:0000256" key="1">
    <source>
        <dbReference type="ARBA" id="ARBA00004123"/>
    </source>
</evidence>
<evidence type="ECO:0000256" key="5">
    <source>
        <dbReference type="ARBA" id="ARBA00022618"/>
    </source>
</evidence>
<reference evidence="15" key="1">
    <citation type="submission" date="2012-12" db="EMBL/GenBank/DDBJ databases">
        <authorList>
            <person name="Hellsten U."/>
            <person name="Grimwood J."/>
            <person name="Chapman J.A."/>
            <person name="Shapiro H."/>
            <person name="Aerts A."/>
            <person name="Otillar R.P."/>
            <person name="Terry A.Y."/>
            <person name="Boore J.L."/>
            <person name="Simakov O."/>
            <person name="Marletaz F."/>
            <person name="Cho S.-J."/>
            <person name="Edsinger-Gonzales E."/>
            <person name="Havlak P."/>
            <person name="Kuo D.-H."/>
            <person name="Larsson T."/>
            <person name="Lv J."/>
            <person name="Arendt D."/>
            <person name="Savage R."/>
            <person name="Osoegawa K."/>
            <person name="de Jong P."/>
            <person name="Lindberg D.R."/>
            <person name="Seaver E.C."/>
            <person name="Weisblat D.A."/>
            <person name="Putnam N.H."/>
            <person name="Grigoriev I.V."/>
            <person name="Rokhsar D.S."/>
        </authorList>
    </citation>
    <scope>NUCLEOTIDE SEQUENCE</scope>
    <source>
        <strain evidence="15">I ESC-2004</strain>
    </source>
</reference>
<evidence type="ECO:0000313" key="15">
    <source>
        <dbReference type="Proteomes" id="UP000014760"/>
    </source>
</evidence>
<evidence type="ECO:0000256" key="9">
    <source>
        <dbReference type="ARBA" id="ARBA00023242"/>
    </source>
</evidence>
<dbReference type="EMBL" id="KB295343">
    <property type="protein sequence ID" value="ELU13264.1"/>
    <property type="molecule type" value="Genomic_DNA"/>
</dbReference>
<evidence type="ECO:0000313" key="14">
    <source>
        <dbReference type="EnsemblMetazoa" id="CapteP59569"/>
    </source>
</evidence>
<dbReference type="OrthoDB" id="2422341at2759"/>